<organism evidence="1 2">
    <name type="scientific">Candidatus Gottesmanbacteria bacterium GW2011_GWB1_49_7</name>
    <dbReference type="NCBI Taxonomy" id="1618448"/>
    <lineage>
        <taxon>Bacteria</taxon>
        <taxon>Candidatus Gottesmaniibacteriota</taxon>
    </lineage>
</organism>
<proteinExistence type="predicted"/>
<evidence type="ECO:0000313" key="2">
    <source>
        <dbReference type="Proteomes" id="UP000034588"/>
    </source>
</evidence>
<sequence>MAEQHDAMKLLAEIEAQIMDAKPTDGKFTFPDGKYQGTFQGTSALEVKEWKVDIDGSGRKQAIPVPVFRMKFLLRAGPGGRAYVNRTYHHKMSLNKFGKKNDNGDVMDFANYKNILKQLGLPDDLKVSTLIQEIGPQGDKRGFIEAHGLKSLPTVKFELKTVPAKVEGKQDNQYFNILALVDESEVGQLDDVSSDLPLSDDDISFDAFDAAVPAEQTVVVEPSALPEESVLTEDDPQIADDFSLEEHDQLEGGDVGLDTAPPYPLPEAIKAASLEDVTEFLSSLPAFVEGSLEGVEEAGIREVAKVASCVLHDQNLEMGVRSAKLVVKAFGISTKEASTLAKVKIALGQKLLTTA</sequence>
<reference evidence="1 2" key="1">
    <citation type="journal article" date="2015" name="Nature">
        <title>rRNA introns, odd ribosomes, and small enigmatic genomes across a large radiation of phyla.</title>
        <authorList>
            <person name="Brown C.T."/>
            <person name="Hug L.A."/>
            <person name="Thomas B.C."/>
            <person name="Sharon I."/>
            <person name="Castelle C.J."/>
            <person name="Singh A."/>
            <person name="Wilkins M.J."/>
            <person name="Williams K.H."/>
            <person name="Banfield J.F."/>
        </authorList>
    </citation>
    <scope>NUCLEOTIDE SEQUENCE [LARGE SCALE GENOMIC DNA]</scope>
</reference>
<protein>
    <submittedName>
        <fullName evidence="1">Uncharacterized protein</fullName>
    </submittedName>
</protein>
<dbReference type="EMBL" id="LCQD01000003">
    <property type="protein sequence ID" value="KKW13257.1"/>
    <property type="molecule type" value="Genomic_DNA"/>
</dbReference>
<gene>
    <name evidence="1" type="ORF">UY48_C0003G0079</name>
</gene>
<name>A0A0G1YE74_9BACT</name>
<comment type="caution">
    <text evidence="1">The sequence shown here is derived from an EMBL/GenBank/DDBJ whole genome shotgun (WGS) entry which is preliminary data.</text>
</comment>
<evidence type="ECO:0000313" key="1">
    <source>
        <dbReference type="EMBL" id="KKW13257.1"/>
    </source>
</evidence>
<dbReference type="Proteomes" id="UP000034588">
    <property type="component" value="Unassembled WGS sequence"/>
</dbReference>
<dbReference type="AlphaFoldDB" id="A0A0G1YE74"/>
<accession>A0A0G1YE74</accession>